<dbReference type="EMBL" id="JACGWJ010000236">
    <property type="protein sequence ID" value="KAL0294020.1"/>
    <property type="molecule type" value="Genomic_DNA"/>
</dbReference>
<feature type="region of interest" description="Disordered" evidence="1">
    <location>
        <begin position="81"/>
        <end position="128"/>
    </location>
</feature>
<comment type="caution">
    <text evidence="3">The sequence shown here is derived from an EMBL/GenBank/DDBJ whole genome shotgun (WGS) entry which is preliminary data.</text>
</comment>
<feature type="compositionally biased region" description="Basic residues" evidence="1">
    <location>
        <begin position="119"/>
        <end position="128"/>
    </location>
</feature>
<evidence type="ECO:0000256" key="1">
    <source>
        <dbReference type="SAM" id="MobiDB-lite"/>
    </source>
</evidence>
<protein>
    <submittedName>
        <fullName evidence="3">Uncharacterized protein</fullName>
    </submittedName>
</protein>
<reference evidence="3" key="1">
    <citation type="submission" date="2020-06" db="EMBL/GenBank/DDBJ databases">
        <authorList>
            <person name="Li T."/>
            <person name="Hu X."/>
            <person name="Zhang T."/>
            <person name="Song X."/>
            <person name="Zhang H."/>
            <person name="Dai N."/>
            <person name="Sheng W."/>
            <person name="Hou X."/>
            <person name="Wei L."/>
        </authorList>
    </citation>
    <scope>NUCLEOTIDE SEQUENCE</scope>
    <source>
        <strain evidence="3">G02</strain>
        <tissue evidence="3">Leaf</tissue>
    </source>
</reference>
<keyword evidence="2" id="KW-0472">Membrane</keyword>
<evidence type="ECO:0000256" key="2">
    <source>
        <dbReference type="SAM" id="Phobius"/>
    </source>
</evidence>
<proteinExistence type="predicted"/>
<feature type="transmembrane region" description="Helical" evidence="2">
    <location>
        <begin position="14"/>
        <end position="36"/>
    </location>
</feature>
<dbReference type="AlphaFoldDB" id="A0AAW2JHE3"/>
<keyword evidence="2" id="KW-0812">Transmembrane</keyword>
<reference evidence="3" key="2">
    <citation type="journal article" date="2024" name="Plant">
        <title>Genomic evolution and insights into agronomic trait innovations of Sesamum species.</title>
        <authorList>
            <person name="Miao H."/>
            <person name="Wang L."/>
            <person name="Qu L."/>
            <person name="Liu H."/>
            <person name="Sun Y."/>
            <person name="Le M."/>
            <person name="Wang Q."/>
            <person name="Wei S."/>
            <person name="Zheng Y."/>
            <person name="Lin W."/>
            <person name="Duan Y."/>
            <person name="Cao H."/>
            <person name="Xiong S."/>
            <person name="Wang X."/>
            <person name="Wei L."/>
            <person name="Li C."/>
            <person name="Ma Q."/>
            <person name="Ju M."/>
            <person name="Zhao R."/>
            <person name="Li G."/>
            <person name="Mu C."/>
            <person name="Tian Q."/>
            <person name="Mei H."/>
            <person name="Zhang T."/>
            <person name="Gao T."/>
            <person name="Zhang H."/>
        </authorList>
    </citation>
    <scope>NUCLEOTIDE SEQUENCE</scope>
    <source>
        <strain evidence="3">G02</strain>
    </source>
</reference>
<gene>
    <name evidence="3" type="ORF">Sradi_6907400</name>
</gene>
<name>A0AAW2JHE3_SESRA</name>
<evidence type="ECO:0000313" key="3">
    <source>
        <dbReference type="EMBL" id="KAL0294020.1"/>
    </source>
</evidence>
<accession>A0AAW2JHE3</accession>
<sequence length="128" mass="14107">MAVEGKDLDLSRGITAPIVPSLISFVVFTMIAAILLKNANISRTKLKGLSKIDIYKNMYVGRWLEARDPIRSKRTIKIKKTMAPSLDSLPKEGAKHASSSRAEANDPPCKGVTYDSGRTGRRKLPPRL</sequence>
<keyword evidence="2" id="KW-1133">Transmembrane helix</keyword>
<organism evidence="3">
    <name type="scientific">Sesamum radiatum</name>
    <name type="common">Black benniseed</name>
    <dbReference type="NCBI Taxonomy" id="300843"/>
    <lineage>
        <taxon>Eukaryota</taxon>
        <taxon>Viridiplantae</taxon>
        <taxon>Streptophyta</taxon>
        <taxon>Embryophyta</taxon>
        <taxon>Tracheophyta</taxon>
        <taxon>Spermatophyta</taxon>
        <taxon>Magnoliopsida</taxon>
        <taxon>eudicotyledons</taxon>
        <taxon>Gunneridae</taxon>
        <taxon>Pentapetalae</taxon>
        <taxon>asterids</taxon>
        <taxon>lamiids</taxon>
        <taxon>Lamiales</taxon>
        <taxon>Pedaliaceae</taxon>
        <taxon>Sesamum</taxon>
    </lineage>
</organism>